<dbReference type="AlphaFoldDB" id="A0A1D1UXU3"/>
<reference evidence="2 3" key="1">
    <citation type="journal article" date="2016" name="Nat. Commun.">
        <title>Extremotolerant tardigrade genome and improved radiotolerance of human cultured cells by tardigrade-unique protein.</title>
        <authorList>
            <person name="Hashimoto T."/>
            <person name="Horikawa D.D."/>
            <person name="Saito Y."/>
            <person name="Kuwahara H."/>
            <person name="Kozuka-Hata H."/>
            <person name="Shin-I T."/>
            <person name="Minakuchi Y."/>
            <person name="Ohishi K."/>
            <person name="Motoyama A."/>
            <person name="Aizu T."/>
            <person name="Enomoto A."/>
            <person name="Kondo K."/>
            <person name="Tanaka S."/>
            <person name="Hara Y."/>
            <person name="Koshikawa S."/>
            <person name="Sagara H."/>
            <person name="Miura T."/>
            <person name="Yokobori S."/>
            <person name="Miyagawa K."/>
            <person name="Suzuki Y."/>
            <person name="Kubo T."/>
            <person name="Oyama M."/>
            <person name="Kohara Y."/>
            <person name="Fujiyama A."/>
            <person name="Arakawa K."/>
            <person name="Katayama T."/>
            <person name="Toyoda A."/>
            <person name="Kunieda T."/>
        </authorList>
    </citation>
    <scope>NUCLEOTIDE SEQUENCE [LARGE SCALE GENOMIC DNA]</scope>
    <source>
        <strain evidence="2 3">YOKOZUNA-1</strain>
    </source>
</reference>
<accession>A0A1D1UXU3</accession>
<comment type="caution">
    <text evidence="2">The sequence shown here is derived from an EMBL/GenBank/DDBJ whole genome shotgun (WGS) entry which is preliminary data.</text>
</comment>
<sequence length="72" mass="7756">MRDGTRKDMFDEDLPDRLLVGADDVLDDDPSGVLLAQDQEHHLDAGLVASIRIGHVKSSGTVTTPTAESEPE</sequence>
<protein>
    <submittedName>
        <fullName evidence="2">Uncharacterized protein</fullName>
    </submittedName>
</protein>
<evidence type="ECO:0000313" key="2">
    <source>
        <dbReference type="EMBL" id="GAU92512.1"/>
    </source>
</evidence>
<dbReference type="EMBL" id="BDGG01000002">
    <property type="protein sequence ID" value="GAU92512.1"/>
    <property type="molecule type" value="Genomic_DNA"/>
</dbReference>
<evidence type="ECO:0000313" key="1">
    <source>
        <dbReference type="EMBL" id="GAU92393.1"/>
    </source>
</evidence>
<proteinExistence type="predicted"/>
<organism evidence="2 3">
    <name type="scientific">Ramazzottius varieornatus</name>
    <name type="common">Water bear</name>
    <name type="synonym">Tardigrade</name>
    <dbReference type="NCBI Taxonomy" id="947166"/>
    <lineage>
        <taxon>Eukaryota</taxon>
        <taxon>Metazoa</taxon>
        <taxon>Ecdysozoa</taxon>
        <taxon>Tardigrada</taxon>
        <taxon>Eutardigrada</taxon>
        <taxon>Parachela</taxon>
        <taxon>Hypsibioidea</taxon>
        <taxon>Ramazzottiidae</taxon>
        <taxon>Ramazzottius</taxon>
    </lineage>
</organism>
<evidence type="ECO:0000313" key="3">
    <source>
        <dbReference type="Proteomes" id="UP000186922"/>
    </source>
</evidence>
<gene>
    <name evidence="2" type="primary">RvY_04583-1</name>
    <name evidence="1" type="synonym">RvY_04478-1</name>
    <name evidence="1" type="synonym">RvY_04478.1</name>
    <name evidence="2" type="synonym">RvY_04583.1</name>
    <name evidence="1" type="ORF">RvY_04478</name>
    <name evidence="2" type="ORF">RvY_04583</name>
</gene>
<name>A0A1D1UXU3_RAMVA</name>
<dbReference type="Proteomes" id="UP000186922">
    <property type="component" value="Unassembled WGS sequence"/>
</dbReference>
<dbReference type="EMBL" id="BDGG01000002">
    <property type="protein sequence ID" value="GAU92393.1"/>
    <property type="molecule type" value="Genomic_DNA"/>
</dbReference>
<keyword evidence="3" id="KW-1185">Reference proteome</keyword>